<dbReference type="PANTHER" id="PTHR12419">
    <property type="entry name" value="OTU DOMAIN CONTAINING PROTEIN"/>
    <property type="match status" value="1"/>
</dbReference>
<dbReference type="OMA" id="YELGAHY"/>
<dbReference type="GO" id="GO:0004843">
    <property type="term" value="F:cysteine-type deubiquitinase activity"/>
    <property type="evidence" value="ECO:0007669"/>
    <property type="project" value="TreeGrafter"/>
</dbReference>
<dbReference type="PANTHER" id="PTHR12419:SF10">
    <property type="entry name" value="DEUBIQUITINASE OTUD6B"/>
    <property type="match status" value="1"/>
</dbReference>
<dbReference type="InterPro" id="IPR050704">
    <property type="entry name" value="Peptidase_C85-like"/>
</dbReference>
<dbReference type="EMBL" id="VCGU01000005">
    <property type="protein sequence ID" value="TRY75768.1"/>
    <property type="molecule type" value="Genomic_DNA"/>
</dbReference>
<name>A0A553PDK4_TIGCA</name>
<organism evidence="4 5">
    <name type="scientific">Tigriopus californicus</name>
    <name type="common">Marine copepod</name>
    <dbReference type="NCBI Taxonomy" id="6832"/>
    <lineage>
        <taxon>Eukaryota</taxon>
        <taxon>Metazoa</taxon>
        <taxon>Ecdysozoa</taxon>
        <taxon>Arthropoda</taxon>
        <taxon>Crustacea</taxon>
        <taxon>Multicrustacea</taxon>
        <taxon>Hexanauplia</taxon>
        <taxon>Copepoda</taxon>
        <taxon>Harpacticoida</taxon>
        <taxon>Harpacticidae</taxon>
        <taxon>Tigriopus</taxon>
    </lineage>
</organism>
<evidence type="ECO:0000259" key="3">
    <source>
        <dbReference type="PROSITE" id="PS50802"/>
    </source>
</evidence>
<dbReference type="STRING" id="6832.A0A553PDK4"/>
<dbReference type="InterPro" id="IPR003323">
    <property type="entry name" value="OTU_dom"/>
</dbReference>
<dbReference type="CDD" id="cd22761">
    <property type="entry name" value="OTU_OTUD6"/>
    <property type="match status" value="1"/>
</dbReference>
<feature type="compositionally biased region" description="Polar residues" evidence="2">
    <location>
        <begin position="119"/>
        <end position="131"/>
    </location>
</feature>
<dbReference type="AlphaFoldDB" id="A0A553PDK4"/>
<feature type="domain" description="OTU" evidence="3">
    <location>
        <begin position="198"/>
        <end position="334"/>
    </location>
</feature>
<feature type="compositionally biased region" description="Basic residues" evidence="2">
    <location>
        <begin position="148"/>
        <end position="157"/>
    </location>
</feature>
<gene>
    <name evidence="4" type="ORF">TCAL_13005</name>
</gene>
<evidence type="ECO:0000256" key="1">
    <source>
        <dbReference type="ARBA" id="ARBA00022801"/>
    </source>
</evidence>
<keyword evidence="1" id="KW-0378">Hydrolase</keyword>
<feature type="compositionally biased region" description="Basic and acidic residues" evidence="2">
    <location>
        <begin position="132"/>
        <end position="141"/>
    </location>
</feature>
<dbReference type="GO" id="GO:0016579">
    <property type="term" value="P:protein deubiquitination"/>
    <property type="evidence" value="ECO:0007669"/>
    <property type="project" value="TreeGrafter"/>
</dbReference>
<comment type="caution">
    <text evidence="4">The sequence shown here is derived from an EMBL/GenBank/DDBJ whole genome shotgun (WGS) entry which is preliminary data.</text>
</comment>
<keyword evidence="5" id="KW-1185">Reference proteome</keyword>
<accession>A0A553PDK4</accession>
<dbReference type="Proteomes" id="UP000318571">
    <property type="component" value="Chromosome 2"/>
</dbReference>
<feature type="region of interest" description="Disordered" evidence="2">
    <location>
        <begin position="24"/>
        <end position="91"/>
    </location>
</feature>
<proteinExistence type="predicted"/>
<dbReference type="Gene3D" id="3.90.70.80">
    <property type="match status" value="1"/>
</dbReference>
<feature type="region of interest" description="Disordered" evidence="2">
    <location>
        <begin position="119"/>
        <end position="186"/>
    </location>
</feature>
<evidence type="ECO:0000313" key="4">
    <source>
        <dbReference type="EMBL" id="TRY75768.1"/>
    </source>
</evidence>
<dbReference type="PROSITE" id="PS50802">
    <property type="entry name" value="OTU"/>
    <property type="match status" value="1"/>
</dbReference>
<feature type="compositionally biased region" description="Basic and acidic residues" evidence="2">
    <location>
        <begin position="158"/>
        <end position="172"/>
    </location>
</feature>
<reference evidence="4 5" key="1">
    <citation type="journal article" date="2018" name="Nat. Ecol. Evol.">
        <title>Genomic signatures of mitonuclear coevolution across populations of Tigriopus californicus.</title>
        <authorList>
            <person name="Barreto F.S."/>
            <person name="Watson E.T."/>
            <person name="Lima T.G."/>
            <person name="Willett C.S."/>
            <person name="Edmands S."/>
            <person name="Li W."/>
            <person name="Burton R.S."/>
        </authorList>
    </citation>
    <scope>NUCLEOTIDE SEQUENCE [LARGE SCALE GENOMIC DNA]</scope>
    <source>
        <strain evidence="4 5">San Diego</strain>
    </source>
</reference>
<dbReference type="Pfam" id="PF02338">
    <property type="entry name" value="OTU"/>
    <property type="match status" value="1"/>
</dbReference>
<dbReference type="InterPro" id="IPR038765">
    <property type="entry name" value="Papain-like_cys_pep_sf"/>
</dbReference>
<sequence>MFIGINILVTDQKDQKEEEVTFQFRDMASSPSQERPCPSEDPAGANSEDENDSEEPLERLLKSHRKERKDLQAQIQALKKSASKGDKKKRKDLVEEVATLERACVQRQEREIQDLQEALSSQCVVSTSTEGPKSEESHPDSEPANQKRVSKAQRRREKTAEKARIRLDAIEKQEEENKEGSRQKEIQAIQDSLRSRDLALYDISSDGDCLFAGVRHQLISKQAREMSIRELREGATSVLRRNRDDYLPFLIAMDSESVKESDPMEHYCHIMESTSAWGGDMEIRALSDLLETPIEIIQWQGAPIHFGSQFDKAPLVLTYHRHIYGLGAHYNSTI</sequence>
<protein>
    <recommendedName>
        <fullName evidence="3">OTU domain-containing protein</fullName>
    </recommendedName>
</protein>
<evidence type="ECO:0000256" key="2">
    <source>
        <dbReference type="SAM" id="MobiDB-lite"/>
    </source>
</evidence>
<dbReference type="SUPFAM" id="SSF54001">
    <property type="entry name" value="Cysteine proteinases"/>
    <property type="match status" value="1"/>
</dbReference>
<dbReference type="InterPro" id="IPR049772">
    <property type="entry name" value="OTU_OTUD6"/>
</dbReference>
<evidence type="ECO:0000313" key="5">
    <source>
        <dbReference type="Proteomes" id="UP000318571"/>
    </source>
</evidence>